<dbReference type="AlphaFoldDB" id="A0A8J2EFZ8"/>
<evidence type="ECO:0000313" key="1">
    <source>
        <dbReference type="EMBL" id="CAG5074054.1"/>
    </source>
</evidence>
<evidence type="ECO:0000313" key="2">
    <source>
        <dbReference type="Proteomes" id="UP000786811"/>
    </source>
</evidence>
<proteinExistence type="predicted"/>
<comment type="caution">
    <text evidence="1">The sequence shown here is derived from an EMBL/GenBank/DDBJ whole genome shotgun (WGS) entry which is preliminary data.</text>
</comment>
<accession>A0A8J2EFZ8</accession>
<dbReference type="OrthoDB" id="6578935at2759"/>
<dbReference type="EMBL" id="CAJNRD030001114">
    <property type="protein sequence ID" value="CAG5074054.1"/>
    <property type="molecule type" value="Genomic_DNA"/>
</dbReference>
<reference evidence="1" key="1">
    <citation type="submission" date="2021-04" db="EMBL/GenBank/DDBJ databases">
        <authorList>
            <person name="Chebbi M.A.C M."/>
        </authorList>
    </citation>
    <scope>NUCLEOTIDE SEQUENCE</scope>
</reference>
<dbReference type="Proteomes" id="UP000786811">
    <property type="component" value="Unassembled WGS sequence"/>
</dbReference>
<sequence>MARFAYECNDDIKLNDTNYESNIRTYMCPAEKSYCLYCCCNPQDVLRNIFGKLGTSGLISTYIVSNCRYGFNLRTTSNNLQVPSLSGTRINDELNEISIHVIPTTDILLSTSHIKMQLAAPQPNAIHMSKSFNCGKKNV</sequence>
<protein>
    <submittedName>
        <fullName evidence="1">Uncharacterized protein</fullName>
    </submittedName>
</protein>
<keyword evidence="2" id="KW-1185">Reference proteome</keyword>
<organism evidence="1 2">
    <name type="scientific">Cotesia congregata</name>
    <name type="common">Parasitoid wasp</name>
    <name type="synonym">Apanteles congregatus</name>
    <dbReference type="NCBI Taxonomy" id="51543"/>
    <lineage>
        <taxon>Eukaryota</taxon>
        <taxon>Metazoa</taxon>
        <taxon>Ecdysozoa</taxon>
        <taxon>Arthropoda</taxon>
        <taxon>Hexapoda</taxon>
        <taxon>Insecta</taxon>
        <taxon>Pterygota</taxon>
        <taxon>Neoptera</taxon>
        <taxon>Endopterygota</taxon>
        <taxon>Hymenoptera</taxon>
        <taxon>Apocrita</taxon>
        <taxon>Ichneumonoidea</taxon>
        <taxon>Braconidae</taxon>
        <taxon>Microgastrinae</taxon>
        <taxon>Cotesia</taxon>
    </lineage>
</organism>
<gene>
    <name evidence="1" type="ORF">HICCMSTLAB_LOCUS826</name>
</gene>
<name>A0A8J2EFZ8_COTCN</name>